<feature type="compositionally biased region" description="Basic and acidic residues" evidence="1">
    <location>
        <begin position="141"/>
        <end position="150"/>
    </location>
</feature>
<keyword evidence="2" id="KW-1185">Reference proteome</keyword>
<feature type="compositionally biased region" description="Polar residues" evidence="1">
    <location>
        <begin position="215"/>
        <end position="234"/>
    </location>
</feature>
<name>A0A915EB47_9BILA</name>
<reference evidence="3" key="1">
    <citation type="submission" date="2022-11" db="UniProtKB">
        <authorList>
            <consortium name="WormBaseParasite"/>
        </authorList>
    </citation>
    <scope>IDENTIFICATION</scope>
</reference>
<sequence length="429" mass="46566">MSSSLSLEQEQLRKKLQADPYFIPSVPMYCVLGQDMNDTIGDLFFDQHPNNFQPTPPRDFYNHNNKENQSAAAAPRERVKRASSVSRIPTTNQSSNEDPTQNGGVKPYPSHNRRSRSLIKPGRPSVAKKADPPAVECVENGGKKMLDHPPHAQTPLHKPSTTAPPPAAASSAFKTRAPVNRPNVFSTNRKPMSPPSSGACPSPMKLRSNVKKDYNSSSLREPMQNSDTQPPTNGHQDDNAAADITSRTSKMTIGEQPQMMPRRRSRSLIKPGRPSVANKMPAPAPAEQPAAPKPAEQRRSVGGKPVVLASMTSRTSIEESELTATIIMLESTTTTHCSTTNPGTMLICLLPENHCHHQLHLLRLSSGGSTDAASTPTAHRRVSNYMAPTLASSRRLTNTGNDTATSSSNNQTSRRSVLASGRPMAAFHK</sequence>
<evidence type="ECO:0000256" key="1">
    <source>
        <dbReference type="SAM" id="MobiDB-lite"/>
    </source>
</evidence>
<evidence type="ECO:0000313" key="3">
    <source>
        <dbReference type="WBParaSite" id="jg3440"/>
    </source>
</evidence>
<feature type="compositionally biased region" description="Low complexity" evidence="1">
    <location>
        <begin position="285"/>
        <end position="294"/>
    </location>
</feature>
<protein>
    <submittedName>
        <fullName evidence="3">Uncharacterized protein</fullName>
    </submittedName>
</protein>
<accession>A0A915EB47</accession>
<feature type="region of interest" description="Disordered" evidence="1">
    <location>
        <begin position="388"/>
        <end position="429"/>
    </location>
</feature>
<organism evidence="2 3">
    <name type="scientific">Ditylenchus dipsaci</name>
    <dbReference type="NCBI Taxonomy" id="166011"/>
    <lineage>
        <taxon>Eukaryota</taxon>
        <taxon>Metazoa</taxon>
        <taxon>Ecdysozoa</taxon>
        <taxon>Nematoda</taxon>
        <taxon>Chromadorea</taxon>
        <taxon>Rhabditida</taxon>
        <taxon>Tylenchina</taxon>
        <taxon>Tylenchomorpha</taxon>
        <taxon>Sphaerularioidea</taxon>
        <taxon>Anguinidae</taxon>
        <taxon>Anguininae</taxon>
        <taxon>Ditylenchus</taxon>
    </lineage>
</organism>
<feature type="compositionally biased region" description="Polar residues" evidence="1">
    <location>
        <begin position="390"/>
        <end position="404"/>
    </location>
</feature>
<feature type="compositionally biased region" description="Low complexity" evidence="1">
    <location>
        <begin position="405"/>
        <end position="416"/>
    </location>
</feature>
<dbReference type="AlphaFoldDB" id="A0A915EB47"/>
<dbReference type="WBParaSite" id="jg3440">
    <property type="protein sequence ID" value="jg3440"/>
    <property type="gene ID" value="jg3440"/>
</dbReference>
<feature type="compositionally biased region" description="Polar residues" evidence="1">
    <location>
        <begin position="83"/>
        <end position="103"/>
    </location>
</feature>
<evidence type="ECO:0000313" key="2">
    <source>
        <dbReference type="Proteomes" id="UP000887574"/>
    </source>
</evidence>
<proteinExistence type="predicted"/>
<dbReference type="Proteomes" id="UP000887574">
    <property type="component" value="Unplaced"/>
</dbReference>
<feature type="region of interest" description="Disordered" evidence="1">
    <location>
        <begin position="47"/>
        <end position="303"/>
    </location>
</feature>